<dbReference type="GO" id="GO:0003824">
    <property type="term" value="F:catalytic activity"/>
    <property type="evidence" value="ECO:0007669"/>
    <property type="project" value="InterPro"/>
</dbReference>
<proteinExistence type="predicted"/>
<keyword evidence="1 5" id="KW-0820">tRNA-binding</keyword>
<dbReference type="PROSITE" id="PS50886">
    <property type="entry name" value="TRBD"/>
    <property type="match status" value="1"/>
</dbReference>
<dbReference type="InterPro" id="IPR012340">
    <property type="entry name" value="NA-bd_OB-fold"/>
</dbReference>
<evidence type="ECO:0000256" key="3">
    <source>
        <dbReference type="PIRSR" id="PIRSR601310-1"/>
    </source>
</evidence>
<feature type="compositionally biased region" description="Basic and acidic residues" evidence="7">
    <location>
        <begin position="242"/>
        <end position="254"/>
    </location>
</feature>
<dbReference type="InterPro" id="IPR051270">
    <property type="entry name" value="Tyrosine-tRNA_ligase_regulator"/>
</dbReference>
<dbReference type="GO" id="GO:0000049">
    <property type="term" value="F:tRNA binding"/>
    <property type="evidence" value="ECO:0007669"/>
    <property type="project" value="UniProtKB-UniRule"/>
</dbReference>
<keyword evidence="2 5" id="KW-0694">RNA-binding</keyword>
<dbReference type="Pfam" id="PF01588">
    <property type="entry name" value="tRNA_bind"/>
    <property type="match status" value="1"/>
</dbReference>
<organism evidence="10 11">
    <name type="scientific">Prymnesium parvum</name>
    <name type="common">Toxic golden alga</name>
    <dbReference type="NCBI Taxonomy" id="97485"/>
    <lineage>
        <taxon>Eukaryota</taxon>
        <taxon>Haptista</taxon>
        <taxon>Haptophyta</taxon>
        <taxon>Prymnesiophyceae</taxon>
        <taxon>Prymnesiales</taxon>
        <taxon>Prymnesiaceae</taxon>
        <taxon>Prymnesium</taxon>
    </lineage>
</organism>
<feature type="short sequence motif" description="Histidine triad motif" evidence="4 6">
    <location>
        <begin position="100"/>
        <end position="104"/>
    </location>
</feature>
<dbReference type="SUPFAM" id="SSF50249">
    <property type="entry name" value="Nucleic acid-binding proteins"/>
    <property type="match status" value="1"/>
</dbReference>
<dbReference type="InterPro" id="IPR002547">
    <property type="entry name" value="tRNA-bd_dom"/>
</dbReference>
<dbReference type="PROSITE" id="PS51084">
    <property type="entry name" value="HIT_2"/>
    <property type="match status" value="1"/>
</dbReference>
<protein>
    <recommendedName>
        <fullName evidence="12">tRNA-binding domain-containing protein</fullName>
    </recommendedName>
</protein>
<feature type="active site" description="Tele-AMP-histidine intermediate" evidence="3">
    <location>
        <position position="102"/>
    </location>
</feature>
<dbReference type="InterPro" id="IPR036265">
    <property type="entry name" value="HIT-like_sf"/>
</dbReference>
<dbReference type="Proteomes" id="UP001515480">
    <property type="component" value="Unassembled WGS sequence"/>
</dbReference>
<feature type="compositionally biased region" description="Basic and acidic residues" evidence="7">
    <location>
        <begin position="177"/>
        <end position="231"/>
    </location>
</feature>
<dbReference type="PRINTS" id="PR00332">
    <property type="entry name" value="HISTRIAD"/>
</dbReference>
<evidence type="ECO:0000256" key="1">
    <source>
        <dbReference type="ARBA" id="ARBA00022555"/>
    </source>
</evidence>
<dbReference type="AlphaFoldDB" id="A0AB34IMX3"/>
<keyword evidence="11" id="KW-1185">Reference proteome</keyword>
<reference evidence="10 11" key="1">
    <citation type="journal article" date="2024" name="Science">
        <title>Giant polyketide synthase enzymes in the biosynthesis of giant marine polyether toxins.</title>
        <authorList>
            <person name="Fallon T.R."/>
            <person name="Shende V.V."/>
            <person name="Wierzbicki I.H."/>
            <person name="Pendleton A.L."/>
            <person name="Watervoot N.F."/>
            <person name="Auber R.P."/>
            <person name="Gonzalez D.J."/>
            <person name="Wisecaver J.H."/>
            <person name="Moore B.S."/>
        </authorList>
    </citation>
    <scope>NUCLEOTIDE SEQUENCE [LARGE SCALE GENOMIC DNA]</scope>
    <source>
        <strain evidence="10 11">12B1</strain>
    </source>
</reference>
<evidence type="ECO:0000313" key="10">
    <source>
        <dbReference type="EMBL" id="KAL1503280.1"/>
    </source>
</evidence>
<evidence type="ECO:0000256" key="7">
    <source>
        <dbReference type="SAM" id="MobiDB-lite"/>
    </source>
</evidence>
<dbReference type="InterPro" id="IPR011146">
    <property type="entry name" value="HIT-like"/>
</dbReference>
<dbReference type="CDD" id="cd02799">
    <property type="entry name" value="tRNA_bind_EMAP-II_like"/>
    <property type="match status" value="1"/>
</dbReference>
<evidence type="ECO:0008006" key="12">
    <source>
        <dbReference type="Google" id="ProtNLM"/>
    </source>
</evidence>
<evidence type="ECO:0000256" key="6">
    <source>
        <dbReference type="PROSITE-ProRule" id="PRU00464"/>
    </source>
</evidence>
<feature type="region of interest" description="Disordered" evidence="7">
    <location>
        <begin position="162"/>
        <end position="265"/>
    </location>
</feature>
<dbReference type="PANTHER" id="PTHR11586:SF33">
    <property type="entry name" value="AMINOACYL TRNA SYNTHASE COMPLEX-INTERACTING MULTIFUNCTIONAL PROTEIN 1"/>
    <property type="match status" value="1"/>
</dbReference>
<feature type="domain" description="HIT" evidence="9">
    <location>
        <begin position="8"/>
        <end position="115"/>
    </location>
</feature>
<name>A0AB34IMX3_PRYPA</name>
<dbReference type="Gene3D" id="3.30.428.10">
    <property type="entry name" value="HIT-like"/>
    <property type="match status" value="1"/>
</dbReference>
<dbReference type="Gene3D" id="2.40.50.140">
    <property type="entry name" value="Nucleic acid-binding proteins"/>
    <property type="match status" value="1"/>
</dbReference>
<evidence type="ECO:0000259" key="9">
    <source>
        <dbReference type="PROSITE" id="PS51084"/>
    </source>
</evidence>
<evidence type="ECO:0000256" key="5">
    <source>
        <dbReference type="PROSITE-ProRule" id="PRU00209"/>
    </source>
</evidence>
<feature type="domain" description="TRNA-binding" evidence="8">
    <location>
        <begin position="272"/>
        <end position="373"/>
    </location>
</feature>
<evidence type="ECO:0000256" key="2">
    <source>
        <dbReference type="ARBA" id="ARBA00022884"/>
    </source>
</evidence>
<accession>A0AB34IMX3</accession>
<dbReference type="EMBL" id="JBGBPQ010000022">
    <property type="protein sequence ID" value="KAL1503280.1"/>
    <property type="molecule type" value="Genomic_DNA"/>
</dbReference>
<dbReference type="InterPro" id="IPR039384">
    <property type="entry name" value="HINT"/>
</dbReference>
<evidence type="ECO:0000256" key="4">
    <source>
        <dbReference type="PIRSR" id="PIRSR601310-3"/>
    </source>
</evidence>
<comment type="caution">
    <text evidence="10">The sequence shown here is derived from an EMBL/GenBank/DDBJ whole genome shotgun (WGS) entry which is preliminary data.</text>
</comment>
<dbReference type="SUPFAM" id="SSF54197">
    <property type="entry name" value="HIT-like"/>
    <property type="match status" value="1"/>
</dbReference>
<dbReference type="CDD" id="cd01277">
    <property type="entry name" value="HINT_subgroup"/>
    <property type="match status" value="1"/>
</dbReference>
<evidence type="ECO:0000313" key="11">
    <source>
        <dbReference type="Proteomes" id="UP001515480"/>
    </source>
</evidence>
<sequence>MAYDPQNIFAKIIRGEIPSHKIFETEHSLAILDAFPVTPGHSLLLPKHACASITDMPAHVAANVLSDLPKLSRLVQAATGAPAVNIVSNSGKEAGQVVFHAHFHVIPRFAGDELVALKPSRSSMLSADEASAMLAKLRDSEGAYARTLAAVEELEAQMRAGSITAPPPPASPSEAAAKGKGEAAAKGKGEAAAKGKGEAAAKGKGEAAAKGKVEAAAKGKGEAAAKGKGEADSAGETASPAKGEEGKPFNTEKKVKAKKAGPAEAEAERPIDISWADIRVGLIVDATPHPESDKLYVETIDLGEEKPRQILSGLAQHMRLDEVKGARVVCICNLKPRKMANILSEGMVLCANDATSLAFVRPPDGAKPGDRVTWDGYPGEPVEMKKMDKKKGWEAIMPDLLTDKDGNATYKGTALWAVAGGICTTSVPNGTIK</sequence>
<evidence type="ECO:0000259" key="8">
    <source>
        <dbReference type="PROSITE" id="PS50886"/>
    </source>
</evidence>
<dbReference type="Pfam" id="PF01230">
    <property type="entry name" value="HIT"/>
    <property type="match status" value="1"/>
</dbReference>
<dbReference type="InterPro" id="IPR001310">
    <property type="entry name" value="Histidine_triad_HIT"/>
</dbReference>
<gene>
    <name evidence="10" type="ORF">AB1Y20_011333</name>
</gene>
<dbReference type="PANTHER" id="PTHR11586">
    <property type="entry name" value="TRNA-AMINOACYLATION COFACTOR ARC1 FAMILY MEMBER"/>
    <property type="match status" value="1"/>
</dbReference>